<keyword evidence="1" id="KW-0732">Signal</keyword>
<sequence length="313" mass="34877">MRKLVLLLAAALVFAGFMGLNCGEDVTESIEQIEQLLLTSYFTGEGTDGVTDDSTAEIQSSMAILVPKPDTGHQHWARVINHFNRDVDVTVEGDSAFAVITNHFEGNIYIHDLSITDSFVKYERPIDDSTYREVVLSKGGGKLHGGWKIEEITPVKIWTNNPETAVGIASVKVTSTSGEDFEITSTDDWYGRDDIPRFTPDDTVTVEVTLADDVETWAYLHHGRHFRLKFKHHRKVFDRDTTDIKEFTGTWVTADDYLLGKDITVRHAAVDVILAETLDGDSTAEYSSFAIAFPYLIAKEGLELPEDGDPTNK</sequence>
<dbReference type="Proteomes" id="UP000630660">
    <property type="component" value="Unassembled WGS sequence"/>
</dbReference>
<dbReference type="AlphaFoldDB" id="A0A9D5KCB9"/>
<organism evidence="2 3">
    <name type="scientific">candidate division WOR-3 bacterium</name>
    <dbReference type="NCBI Taxonomy" id="2052148"/>
    <lineage>
        <taxon>Bacteria</taxon>
        <taxon>Bacteria division WOR-3</taxon>
    </lineage>
</organism>
<feature type="chain" id="PRO_5039302502" evidence="1">
    <location>
        <begin position="23"/>
        <end position="313"/>
    </location>
</feature>
<dbReference type="EMBL" id="WJKJ01000338">
    <property type="protein sequence ID" value="MBD3365569.1"/>
    <property type="molecule type" value="Genomic_DNA"/>
</dbReference>
<protein>
    <submittedName>
        <fullName evidence="2">Uncharacterized protein</fullName>
    </submittedName>
</protein>
<accession>A0A9D5KCB9</accession>
<reference evidence="2" key="1">
    <citation type="submission" date="2019-11" db="EMBL/GenBank/DDBJ databases">
        <title>Microbial mats filling the niche in hypersaline microbial mats.</title>
        <authorList>
            <person name="Wong H.L."/>
            <person name="Macleod F.I."/>
            <person name="White R.A. III"/>
            <person name="Burns B.P."/>
        </authorList>
    </citation>
    <scope>NUCLEOTIDE SEQUENCE</scope>
    <source>
        <strain evidence="2">Bin_327</strain>
    </source>
</reference>
<evidence type="ECO:0000256" key="1">
    <source>
        <dbReference type="SAM" id="SignalP"/>
    </source>
</evidence>
<proteinExistence type="predicted"/>
<name>A0A9D5KCB9_UNCW3</name>
<comment type="caution">
    <text evidence="2">The sequence shown here is derived from an EMBL/GenBank/DDBJ whole genome shotgun (WGS) entry which is preliminary data.</text>
</comment>
<feature type="signal peptide" evidence="1">
    <location>
        <begin position="1"/>
        <end position="22"/>
    </location>
</feature>
<evidence type="ECO:0000313" key="3">
    <source>
        <dbReference type="Proteomes" id="UP000630660"/>
    </source>
</evidence>
<evidence type="ECO:0000313" key="2">
    <source>
        <dbReference type="EMBL" id="MBD3365569.1"/>
    </source>
</evidence>
<gene>
    <name evidence="2" type="ORF">GF359_10190</name>
</gene>